<comment type="caution">
    <text evidence="5">The sequence shown here is derived from an EMBL/GenBank/DDBJ whole genome shotgun (WGS) entry which is preliminary data.</text>
</comment>
<feature type="transmembrane region" description="Helical" evidence="2">
    <location>
        <begin position="1008"/>
        <end position="1029"/>
    </location>
</feature>
<feature type="region of interest" description="Disordered" evidence="1">
    <location>
        <begin position="501"/>
        <end position="528"/>
    </location>
</feature>
<feature type="domain" description="DUF7933" evidence="4">
    <location>
        <begin position="288"/>
        <end position="396"/>
    </location>
</feature>
<evidence type="ECO:0008006" key="7">
    <source>
        <dbReference type="Google" id="ProtNLM"/>
    </source>
</evidence>
<dbReference type="Proteomes" id="UP001157034">
    <property type="component" value="Unassembled WGS sequence"/>
</dbReference>
<keyword evidence="6" id="KW-1185">Reference proteome</keyword>
<evidence type="ECO:0000256" key="2">
    <source>
        <dbReference type="SAM" id="Phobius"/>
    </source>
</evidence>
<evidence type="ECO:0000313" key="5">
    <source>
        <dbReference type="EMBL" id="GMA95464.1"/>
    </source>
</evidence>
<keyword evidence="2" id="KW-0812">Transmembrane</keyword>
<dbReference type="InterPro" id="IPR047589">
    <property type="entry name" value="DUF11_rpt"/>
</dbReference>
<protein>
    <recommendedName>
        <fullName evidence="7">DUF11 domain-containing protein</fullName>
    </recommendedName>
</protein>
<evidence type="ECO:0000256" key="1">
    <source>
        <dbReference type="SAM" id="MobiDB-lite"/>
    </source>
</evidence>
<dbReference type="EMBL" id="BSVB01000001">
    <property type="protein sequence ID" value="GMA95464.1"/>
    <property type="molecule type" value="Genomic_DNA"/>
</dbReference>
<dbReference type="PANTHER" id="PTHR34819:SF3">
    <property type="entry name" value="CELL SURFACE PROTEIN"/>
    <property type="match status" value="1"/>
</dbReference>
<evidence type="ECO:0000313" key="6">
    <source>
        <dbReference type="Proteomes" id="UP001157034"/>
    </source>
</evidence>
<reference evidence="6" key="1">
    <citation type="journal article" date="2019" name="Int. J. Syst. Evol. Microbiol.">
        <title>The Global Catalogue of Microorganisms (GCM) 10K type strain sequencing project: providing services to taxonomists for standard genome sequencing and annotation.</title>
        <authorList>
            <consortium name="The Broad Institute Genomics Platform"/>
            <consortium name="The Broad Institute Genome Sequencing Center for Infectious Disease"/>
            <person name="Wu L."/>
            <person name="Ma J."/>
        </authorList>
    </citation>
    <scope>NUCLEOTIDE SEQUENCE [LARGE SCALE GENOMIC DNA]</scope>
    <source>
        <strain evidence="6">NBRC 108894</strain>
    </source>
</reference>
<organism evidence="5 6">
    <name type="scientific">Pseudolysinimonas kribbensis</name>
    <dbReference type="NCBI Taxonomy" id="433641"/>
    <lineage>
        <taxon>Bacteria</taxon>
        <taxon>Bacillati</taxon>
        <taxon>Actinomycetota</taxon>
        <taxon>Actinomycetes</taxon>
        <taxon>Micrococcales</taxon>
        <taxon>Microbacteriaceae</taxon>
        <taxon>Pseudolysinimonas</taxon>
    </lineage>
</organism>
<feature type="compositionally biased region" description="Low complexity" evidence="1">
    <location>
        <begin position="507"/>
        <end position="528"/>
    </location>
</feature>
<feature type="domain" description="DUF7507" evidence="3">
    <location>
        <begin position="763"/>
        <end position="864"/>
    </location>
</feature>
<feature type="domain" description="DUF7507" evidence="3">
    <location>
        <begin position="880"/>
        <end position="986"/>
    </location>
</feature>
<feature type="region of interest" description="Disordered" evidence="1">
    <location>
        <begin position="854"/>
        <end position="876"/>
    </location>
</feature>
<sequence>MTGLSVPGSKQGRRGLLPALRSLPLRLAAAAGAAALIASGLALGLVAQPASAAPGNPGVPSDGTLVYQEDFQNAPVAGATRIAGYTSSSGATYTADPVYQNTTLCNGLIFGHQATNAALGAQSFCGASSGWWPSARTIPSGIGLYNGMTDPTQNLAVADQTVGGTSNNYTGTMLQGNGITVPTSGRFLTFSVQVGNLCSTGVQALDRFYLLDGGSAIPLNTTDYNICADPNRRSFAVDAATVTVGTFTGNQSALVTSSTIGFRLTNQQPSGSGNDQAFDNFKILDVTPQLDKAFSPAIVPTGGASALTFTVTNTSELAAKNGWSFTDALPSGLRVAAVPAISTTCPSGVVTAAAGSTSVAATGDLAAGMASCTVTVQVASATTGVAYTNGPGNVTTVGLNPPGSSTVHFESPALTLVKHAGTPTDANGDGITNAGDTIGYTFTVTNTGDVALTDVGVTDAKAGPVTCPSTTLAPGDTETCTADALYTVTPDDVAAHAVDNTATAHGTPPSGVVTTSPPSTTSTPAADPAPALTVVKSATPSGDATFQPGQTITYDFVVTNTGNVTMSDIAIDDSTFTGTGSLPTPTCAQTTLAPGEQTLCTADYTLSGGDVDAGSVSNTATVTGTPPGSEIPVPSEPSTIVVPTPEAPGITLSKTATPTTVDAAGQSVTYSFLVTNTGNVTLSAIDVPETTFTGTGTLGALDCPRETLLAGQFETCSADYTVTQADIDAGGVVSNTATATGVAPSGVVALSIPSTATVNVTRTPALTLAKTADVTAAAAGQHLTYSFLVTNTGNVTITDPVIDEGAFSGSGALSAIQCPTGPISLAPGDDVSCTADYTATQDDVDSGALTNTATVTGTPPDGTTPPVSPPSTSVVTTSPAPALTIVKTADAAKVTRAGQVVTYSFAVTNTGNVTITDPVVHEGAFTGHGTLSAIACPDSASTLSPAESVTCTATYTVVDADLVRGSRLSNSATVSGTLRGGGTITSDPSTSRVLVDPPGGLALTGSDLLLPGVAMALVLLLAGGLAIVIRRRRGDGSPTD</sequence>
<dbReference type="InterPro" id="IPR051172">
    <property type="entry name" value="Chlamydia_OmcB"/>
</dbReference>
<gene>
    <name evidence="5" type="ORF">GCM10025881_22880</name>
</gene>
<keyword evidence="2" id="KW-1133">Transmembrane helix</keyword>
<name>A0ABQ6K856_9MICO</name>
<dbReference type="Pfam" id="PF25564">
    <property type="entry name" value="DUF7933"/>
    <property type="match status" value="1"/>
</dbReference>
<dbReference type="InterPro" id="IPR057693">
    <property type="entry name" value="DUF7933"/>
</dbReference>
<proteinExistence type="predicted"/>
<evidence type="ECO:0000259" key="4">
    <source>
        <dbReference type="Pfam" id="PF25564"/>
    </source>
</evidence>
<accession>A0ABQ6K856</accession>
<dbReference type="NCBIfam" id="TIGR01451">
    <property type="entry name" value="B_ant_repeat"/>
    <property type="match status" value="3"/>
</dbReference>
<dbReference type="PANTHER" id="PTHR34819">
    <property type="entry name" value="LARGE CYSTEINE-RICH PERIPLASMIC PROTEIN OMCB"/>
    <property type="match status" value="1"/>
</dbReference>
<feature type="domain" description="DUF7507" evidence="3">
    <location>
        <begin position="411"/>
        <end position="516"/>
    </location>
</feature>
<dbReference type="InterPro" id="IPR055354">
    <property type="entry name" value="DUF7507"/>
</dbReference>
<feature type="domain" description="DUF7507" evidence="3">
    <location>
        <begin position="529"/>
        <end position="629"/>
    </location>
</feature>
<feature type="domain" description="DUF7507" evidence="3">
    <location>
        <begin position="647"/>
        <end position="747"/>
    </location>
</feature>
<dbReference type="Pfam" id="PF24346">
    <property type="entry name" value="DUF7507"/>
    <property type="match status" value="5"/>
</dbReference>
<keyword evidence="2" id="KW-0472">Membrane</keyword>
<evidence type="ECO:0000259" key="3">
    <source>
        <dbReference type="Pfam" id="PF24346"/>
    </source>
</evidence>